<dbReference type="OrthoDB" id="2446629at2759"/>
<dbReference type="AlphaFoldDB" id="A0A9N8ZTU8"/>
<reference evidence="1" key="1">
    <citation type="submission" date="2021-06" db="EMBL/GenBank/DDBJ databases">
        <authorList>
            <person name="Kallberg Y."/>
            <person name="Tangrot J."/>
            <person name="Rosling A."/>
        </authorList>
    </citation>
    <scope>NUCLEOTIDE SEQUENCE</scope>
    <source>
        <strain evidence="1">MA453B</strain>
    </source>
</reference>
<keyword evidence="2" id="KW-1185">Reference proteome</keyword>
<feature type="non-terminal residue" evidence="1">
    <location>
        <position position="1"/>
    </location>
</feature>
<gene>
    <name evidence="1" type="ORF">DERYTH_LOCUS3186</name>
</gene>
<protein>
    <submittedName>
        <fullName evidence="1">27861_t:CDS:1</fullName>
    </submittedName>
</protein>
<accession>A0A9N8ZTU8</accession>
<evidence type="ECO:0000313" key="2">
    <source>
        <dbReference type="Proteomes" id="UP000789405"/>
    </source>
</evidence>
<sequence length="63" mass="7148">SLSDILDNVTRELAESVSINLPERLQHTNRFQYDLSIPQYIIQSKVLPTKDSGQASVSQIINY</sequence>
<organism evidence="1 2">
    <name type="scientific">Dentiscutata erythropus</name>
    <dbReference type="NCBI Taxonomy" id="1348616"/>
    <lineage>
        <taxon>Eukaryota</taxon>
        <taxon>Fungi</taxon>
        <taxon>Fungi incertae sedis</taxon>
        <taxon>Mucoromycota</taxon>
        <taxon>Glomeromycotina</taxon>
        <taxon>Glomeromycetes</taxon>
        <taxon>Diversisporales</taxon>
        <taxon>Gigasporaceae</taxon>
        <taxon>Dentiscutata</taxon>
    </lineage>
</organism>
<dbReference type="EMBL" id="CAJVPY010001096">
    <property type="protein sequence ID" value="CAG8506924.1"/>
    <property type="molecule type" value="Genomic_DNA"/>
</dbReference>
<dbReference type="Proteomes" id="UP000789405">
    <property type="component" value="Unassembled WGS sequence"/>
</dbReference>
<name>A0A9N8ZTU8_9GLOM</name>
<comment type="caution">
    <text evidence="1">The sequence shown here is derived from an EMBL/GenBank/DDBJ whole genome shotgun (WGS) entry which is preliminary data.</text>
</comment>
<proteinExistence type="predicted"/>
<evidence type="ECO:0000313" key="1">
    <source>
        <dbReference type="EMBL" id="CAG8506924.1"/>
    </source>
</evidence>